<reference evidence="1 2" key="1">
    <citation type="submission" date="2016-07" db="EMBL/GenBank/DDBJ databases">
        <title>Pervasive Adenine N6-methylation of Active Genes in Fungi.</title>
        <authorList>
            <consortium name="DOE Joint Genome Institute"/>
            <person name="Mondo S.J."/>
            <person name="Dannebaum R.O."/>
            <person name="Kuo R.C."/>
            <person name="Labutti K."/>
            <person name="Haridas S."/>
            <person name="Kuo A."/>
            <person name="Salamov A."/>
            <person name="Ahrendt S.R."/>
            <person name="Lipzen A."/>
            <person name="Sullivan W."/>
            <person name="Andreopoulos W.B."/>
            <person name="Clum A."/>
            <person name="Lindquist E."/>
            <person name="Daum C."/>
            <person name="Ramamoorthy G.K."/>
            <person name="Gryganskyi A."/>
            <person name="Culley D."/>
            <person name="Magnuson J.K."/>
            <person name="James T.Y."/>
            <person name="O'Malley M.A."/>
            <person name="Stajich J.E."/>
            <person name="Spatafora J.W."/>
            <person name="Visel A."/>
            <person name="Grigoriev I.V."/>
        </authorList>
    </citation>
    <scope>NUCLEOTIDE SEQUENCE [LARGE SCALE GENOMIC DNA]</scope>
    <source>
        <strain evidence="1 2">62-1032</strain>
    </source>
</reference>
<keyword evidence="2" id="KW-1185">Reference proteome</keyword>
<dbReference type="InParanoid" id="A0A1Y2FD46"/>
<gene>
    <name evidence="1" type="ORF">BCR35DRAFT_331596</name>
</gene>
<dbReference type="EMBL" id="MCGR01000022">
    <property type="protein sequence ID" value="ORY81843.1"/>
    <property type="molecule type" value="Genomic_DNA"/>
</dbReference>
<proteinExistence type="predicted"/>
<accession>A0A1Y2FD46</accession>
<evidence type="ECO:0000313" key="1">
    <source>
        <dbReference type="EMBL" id="ORY81843.1"/>
    </source>
</evidence>
<dbReference type="OrthoDB" id="4232400at2759"/>
<name>A0A1Y2FD46_9BASI</name>
<sequence length="63" mass="6916">MPATNGLAPPLSPAERQIVKSYGDWTQFMQSMGLKAYDLDDIEEAKRILESFVAADEGAKGKQ</sequence>
<comment type="caution">
    <text evidence="1">The sequence shown here is derived from an EMBL/GenBank/DDBJ whole genome shotgun (WGS) entry which is preliminary data.</text>
</comment>
<protein>
    <submittedName>
        <fullName evidence="1">Uncharacterized protein</fullName>
    </submittedName>
</protein>
<dbReference type="Proteomes" id="UP000193467">
    <property type="component" value="Unassembled WGS sequence"/>
</dbReference>
<evidence type="ECO:0000313" key="2">
    <source>
        <dbReference type="Proteomes" id="UP000193467"/>
    </source>
</evidence>
<dbReference type="AlphaFoldDB" id="A0A1Y2FD46"/>
<organism evidence="1 2">
    <name type="scientific">Leucosporidium creatinivorum</name>
    <dbReference type="NCBI Taxonomy" id="106004"/>
    <lineage>
        <taxon>Eukaryota</taxon>
        <taxon>Fungi</taxon>
        <taxon>Dikarya</taxon>
        <taxon>Basidiomycota</taxon>
        <taxon>Pucciniomycotina</taxon>
        <taxon>Microbotryomycetes</taxon>
        <taxon>Leucosporidiales</taxon>
        <taxon>Leucosporidium</taxon>
    </lineage>
</organism>